<organism evidence="2 3">
    <name type="scientific">Lysobacter niastensis</name>
    <dbReference type="NCBI Taxonomy" id="380629"/>
    <lineage>
        <taxon>Bacteria</taxon>
        <taxon>Pseudomonadati</taxon>
        <taxon>Pseudomonadota</taxon>
        <taxon>Gammaproteobacteria</taxon>
        <taxon>Lysobacterales</taxon>
        <taxon>Lysobacteraceae</taxon>
        <taxon>Lysobacter</taxon>
    </lineage>
</organism>
<sequence>MPTIRVVALLLGCMLAASCTTKPPTSDARVCDKLDALAQSVQPGQSKTVRLVRGGTWMVDHYKKCEHVDGDAAAEQFCQWLIENSSTEFMEVNINRTVSCLQGQRIVGYIGNTSVESWSGKARFSMPKLTADVEVEIEYSVDYVTNEKEDFIQFKVIAD</sequence>
<dbReference type="PROSITE" id="PS51257">
    <property type="entry name" value="PROKAR_LIPOPROTEIN"/>
    <property type="match status" value="1"/>
</dbReference>
<evidence type="ECO:0000313" key="3">
    <source>
        <dbReference type="Proteomes" id="UP001429984"/>
    </source>
</evidence>
<accession>A0ABS0B4W9</accession>
<gene>
    <name evidence="2" type="ORF">IU514_06995</name>
</gene>
<reference evidence="2 3" key="1">
    <citation type="submission" date="2020-11" db="EMBL/GenBank/DDBJ databases">
        <title>Draft Genome Sequence and Secondary Metabolite Biosynthetic Potential of the Lysobacter niastensis Type strain DSM 18481.</title>
        <authorList>
            <person name="Turrini P."/>
            <person name="Artuso I."/>
            <person name="Tescari M."/>
            <person name="Lugli G.A."/>
            <person name="Frangipani E."/>
            <person name="Ventura M."/>
            <person name="Visca P."/>
        </authorList>
    </citation>
    <scope>NUCLEOTIDE SEQUENCE [LARGE SCALE GENOMIC DNA]</scope>
    <source>
        <strain evidence="2 3">DSM 18481</strain>
    </source>
</reference>
<keyword evidence="1" id="KW-0732">Signal</keyword>
<comment type="caution">
    <text evidence="2">The sequence shown here is derived from an EMBL/GenBank/DDBJ whole genome shotgun (WGS) entry which is preliminary data.</text>
</comment>
<evidence type="ECO:0000256" key="1">
    <source>
        <dbReference type="SAM" id="SignalP"/>
    </source>
</evidence>
<name>A0ABS0B4W9_9GAMM</name>
<feature type="chain" id="PRO_5045047883" evidence="1">
    <location>
        <begin position="22"/>
        <end position="159"/>
    </location>
</feature>
<dbReference type="Proteomes" id="UP001429984">
    <property type="component" value="Unassembled WGS sequence"/>
</dbReference>
<dbReference type="EMBL" id="JADLZT010000003">
    <property type="protein sequence ID" value="MBF6023771.1"/>
    <property type="molecule type" value="Genomic_DNA"/>
</dbReference>
<evidence type="ECO:0000313" key="2">
    <source>
        <dbReference type="EMBL" id="MBF6023771.1"/>
    </source>
</evidence>
<proteinExistence type="predicted"/>
<keyword evidence="3" id="KW-1185">Reference proteome</keyword>
<dbReference type="RefSeq" id="WP_194930358.1">
    <property type="nucleotide sequence ID" value="NZ_JADLZT010000003.1"/>
</dbReference>
<protein>
    <submittedName>
        <fullName evidence="2">Uncharacterized protein</fullName>
    </submittedName>
</protein>
<feature type="signal peptide" evidence="1">
    <location>
        <begin position="1"/>
        <end position="21"/>
    </location>
</feature>